<dbReference type="AlphaFoldDB" id="A0A9X1YCJ7"/>
<dbReference type="InterPro" id="IPR006311">
    <property type="entry name" value="TAT_signal"/>
</dbReference>
<feature type="signal peptide" evidence="2">
    <location>
        <begin position="1"/>
        <end position="21"/>
    </location>
</feature>
<evidence type="ECO:0000313" key="3">
    <source>
        <dbReference type="EMBL" id="MCK8786212.1"/>
    </source>
</evidence>
<proteinExistence type="predicted"/>
<protein>
    <submittedName>
        <fullName evidence="3">Uncharacterized protein</fullName>
    </submittedName>
</protein>
<organism evidence="3 4">
    <name type="scientific">Roseomonas acroporae</name>
    <dbReference type="NCBI Taxonomy" id="2937791"/>
    <lineage>
        <taxon>Bacteria</taxon>
        <taxon>Pseudomonadati</taxon>
        <taxon>Pseudomonadota</taxon>
        <taxon>Alphaproteobacteria</taxon>
        <taxon>Acetobacterales</taxon>
        <taxon>Roseomonadaceae</taxon>
        <taxon>Roseomonas</taxon>
    </lineage>
</organism>
<accession>A0A9X1YCJ7</accession>
<feature type="chain" id="PRO_5040762992" evidence="2">
    <location>
        <begin position="22"/>
        <end position="136"/>
    </location>
</feature>
<name>A0A9X1YCJ7_9PROT</name>
<dbReference type="Proteomes" id="UP001139516">
    <property type="component" value="Unassembled WGS sequence"/>
</dbReference>
<reference evidence="3" key="1">
    <citation type="submission" date="2022-04" db="EMBL/GenBank/DDBJ databases">
        <title>Roseomonas acroporae sp. nov., isolated from coral Acropora digitifera.</title>
        <authorList>
            <person name="Sun H."/>
        </authorList>
    </citation>
    <scope>NUCLEOTIDE SEQUENCE</scope>
    <source>
        <strain evidence="3">NAR14</strain>
    </source>
</reference>
<dbReference type="RefSeq" id="WP_248668327.1">
    <property type="nucleotide sequence ID" value="NZ_JALPRX010000076.1"/>
</dbReference>
<keyword evidence="4" id="KW-1185">Reference proteome</keyword>
<comment type="caution">
    <text evidence="3">The sequence shown here is derived from an EMBL/GenBank/DDBJ whole genome shotgun (WGS) entry which is preliminary data.</text>
</comment>
<feature type="region of interest" description="Disordered" evidence="1">
    <location>
        <begin position="16"/>
        <end position="136"/>
    </location>
</feature>
<keyword evidence="2" id="KW-0732">Signal</keyword>
<gene>
    <name evidence="3" type="ORF">M0638_17690</name>
</gene>
<dbReference type="EMBL" id="JALPRX010000076">
    <property type="protein sequence ID" value="MCK8786212.1"/>
    <property type="molecule type" value="Genomic_DNA"/>
</dbReference>
<dbReference type="PROSITE" id="PS51318">
    <property type="entry name" value="TAT"/>
    <property type="match status" value="1"/>
</dbReference>
<evidence type="ECO:0000313" key="4">
    <source>
        <dbReference type="Proteomes" id="UP001139516"/>
    </source>
</evidence>
<evidence type="ECO:0000256" key="2">
    <source>
        <dbReference type="SAM" id="SignalP"/>
    </source>
</evidence>
<evidence type="ECO:0000256" key="1">
    <source>
        <dbReference type="SAM" id="MobiDB-lite"/>
    </source>
</evidence>
<sequence length="136" mass="14081">MFNRRALLTMLGMAAAGPALAAEGTRRPRPRRRTATTALAGGQPRNAASRVPGELPQIDPVPQRSASGLDPAPTPSSNPRPASADMRARTDLDFGVSAPRQAQQGASFGPADTSRDPASNSGSRVPNVGATVRVPF</sequence>